<dbReference type="Pfam" id="PF05944">
    <property type="entry name" value="Phage_term_smal"/>
    <property type="match status" value="1"/>
</dbReference>
<accession>A0A425B228</accession>
<name>A0A425B228_NEIME</name>
<reference evidence="1 3" key="1">
    <citation type="submission" date="2015-07" db="EMBL/GenBank/DDBJ databases">
        <title>Comparative genome sequencing reveals within-host evolution of Neisseria meningitidis during.</title>
        <authorList>
            <person name="Klughammer J."/>
            <person name="Dittrich M."/>
            <person name="Mueller T."/>
            <person name="Blom J."/>
            <person name="Goesmann A."/>
            <person name="Vogel U."/>
            <person name="Frosch M."/>
            <person name="Bock C."/>
            <person name="Schoen C."/>
        </authorList>
    </citation>
    <scope>NUCLEOTIDE SEQUENCE [LARGE SCALE GENOMIC DNA]</scope>
    <source>
        <strain evidence="1 3">DE8555</strain>
    </source>
</reference>
<dbReference type="AlphaFoldDB" id="A0A425B228"/>
<proteinExistence type="predicted"/>
<sequence length="219" mass="24127">MTPAQAHKQRILAQHAAESGEDVQAAEPYRRLAAALADDRRVLEQIKSFADKTQAKKGMVQKYLPWLEDVAKSGRPQAYDPVFSTAVLWLIDIGELDTAVPYALFAIRHEMTFRDDYRRDLPDLLIEEIAVQFGNGAVLSAANHTALLDLIGNADPETGMHTLNLSDIVRAKFYKASGEAAEADDDLPAAAAFYESALKYSEKIGVKARLSAIRKQLQG</sequence>
<dbReference type="GO" id="GO:0003677">
    <property type="term" value="F:DNA binding"/>
    <property type="evidence" value="ECO:0007669"/>
    <property type="project" value="InterPro"/>
</dbReference>
<reference evidence="2 4" key="2">
    <citation type="submission" date="2017-09" db="EMBL/GenBank/DDBJ databases">
        <title>Phenotypic and genotypic characterization of Colombian isolates of Neisseria meningitidis recovered from invasive disease.</title>
        <authorList>
            <person name="Duarte C."/>
            <person name="Gabastou J.M."/>
            <person name="Moreno J."/>
        </authorList>
    </citation>
    <scope>NUCLEOTIDE SEQUENCE [LARGE SCALE GENOMIC DNA]</scope>
    <source>
        <strain evidence="2 4">INS-Nm1012</strain>
    </source>
</reference>
<dbReference type="RefSeq" id="WP_021439793.1">
    <property type="nucleotide sequence ID" value="NZ_CP012393.1"/>
</dbReference>
<keyword evidence="1" id="KW-0540">Nuclease</keyword>
<dbReference type="GO" id="GO:0004519">
    <property type="term" value="F:endonuclease activity"/>
    <property type="evidence" value="ECO:0007669"/>
    <property type="project" value="UniProtKB-KW"/>
</dbReference>
<evidence type="ECO:0000313" key="3">
    <source>
        <dbReference type="Proteomes" id="UP000092966"/>
    </source>
</evidence>
<evidence type="ECO:0000313" key="2">
    <source>
        <dbReference type="EMBL" id="RQK77913.1"/>
    </source>
</evidence>
<dbReference type="EMBL" id="NWZY01000019">
    <property type="protein sequence ID" value="RQK77913.1"/>
    <property type="molecule type" value="Genomic_DNA"/>
</dbReference>
<organism evidence="2 4">
    <name type="scientific">Neisseria meningitidis</name>
    <dbReference type="NCBI Taxonomy" id="487"/>
    <lineage>
        <taxon>Bacteria</taxon>
        <taxon>Pseudomonadati</taxon>
        <taxon>Pseudomonadota</taxon>
        <taxon>Betaproteobacteria</taxon>
        <taxon>Neisseriales</taxon>
        <taxon>Neisseriaceae</taxon>
        <taxon>Neisseria</taxon>
    </lineage>
</organism>
<dbReference type="EMBL" id="CP012393">
    <property type="protein sequence ID" value="ANW91938.1"/>
    <property type="molecule type" value="Genomic_DNA"/>
</dbReference>
<keyword evidence="1" id="KW-0255">Endonuclease</keyword>
<evidence type="ECO:0000313" key="1">
    <source>
        <dbReference type="EMBL" id="ANW91938.1"/>
    </source>
</evidence>
<dbReference type="InterPro" id="IPR010270">
    <property type="entry name" value="Phage_P2_GpM"/>
</dbReference>
<gene>
    <name evidence="2" type="ORF">COH52_07585</name>
    <name evidence="1" type="ORF">DE8555_1394</name>
</gene>
<dbReference type="Proteomes" id="UP000283666">
    <property type="component" value="Unassembled WGS sequence"/>
</dbReference>
<protein>
    <submittedName>
        <fullName evidence="1 2">Terminase</fullName>
    </submittedName>
</protein>
<evidence type="ECO:0000313" key="4">
    <source>
        <dbReference type="Proteomes" id="UP000283666"/>
    </source>
</evidence>
<keyword evidence="1" id="KW-0378">Hydrolase</keyword>
<dbReference type="Proteomes" id="UP000092966">
    <property type="component" value="Chromosome"/>
</dbReference>